<keyword evidence="3" id="KW-1185">Reference proteome</keyword>
<name>A0A1Y1IW88_KLENI</name>
<dbReference type="EMBL" id="DF238284">
    <property type="protein sequence ID" value="GAQ93166.1"/>
    <property type="molecule type" value="Genomic_DNA"/>
</dbReference>
<evidence type="ECO:0000313" key="2">
    <source>
        <dbReference type="EMBL" id="GAQ93166.1"/>
    </source>
</evidence>
<proteinExistence type="predicted"/>
<feature type="region of interest" description="Disordered" evidence="1">
    <location>
        <begin position="42"/>
        <end position="61"/>
    </location>
</feature>
<accession>A0A1Y1IW88</accession>
<feature type="region of interest" description="Disordered" evidence="1">
    <location>
        <begin position="67"/>
        <end position="94"/>
    </location>
</feature>
<evidence type="ECO:0000313" key="3">
    <source>
        <dbReference type="Proteomes" id="UP000054558"/>
    </source>
</evidence>
<feature type="compositionally biased region" description="Basic and acidic residues" evidence="1">
    <location>
        <begin position="75"/>
        <end position="91"/>
    </location>
</feature>
<sequence>MRTKFLVRDWLRERKLPIFDEEDRIRLEDGFNANFSVIDDPMASLEYEDRPPPPQQQQLKHELEGNGEVLGGGARHTDEQQQKDEVSDQRSEGPSAFWGIDDFSAILQNCPPMDSDEICNLDLSNDVDLLLDGVLGSNDEVTSPSSLPPVDSGARTRPSVVLGPRQQFLVASMRYYMRIVGSAKKHSRDCEGKRQQTLLRLIESNLQLFQHVHLCQSILTCASET</sequence>
<organism evidence="2 3">
    <name type="scientific">Klebsormidium nitens</name>
    <name type="common">Green alga</name>
    <name type="synonym">Ulothrix nitens</name>
    <dbReference type="NCBI Taxonomy" id="105231"/>
    <lineage>
        <taxon>Eukaryota</taxon>
        <taxon>Viridiplantae</taxon>
        <taxon>Streptophyta</taxon>
        <taxon>Klebsormidiophyceae</taxon>
        <taxon>Klebsormidiales</taxon>
        <taxon>Klebsormidiaceae</taxon>
        <taxon>Klebsormidium</taxon>
    </lineage>
</organism>
<dbReference type="Proteomes" id="UP000054558">
    <property type="component" value="Unassembled WGS sequence"/>
</dbReference>
<reference evidence="2 3" key="1">
    <citation type="journal article" date="2014" name="Nat. Commun.">
        <title>Klebsormidium flaccidum genome reveals primary factors for plant terrestrial adaptation.</title>
        <authorList>
            <person name="Hori K."/>
            <person name="Maruyama F."/>
            <person name="Fujisawa T."/>
            <person name="Togashi T."/>
            <person name="Yamamoto N."/>
            <person name="Seo M."/>
            <person name="Sato S."/>
            <person name="Yamada T."/>
            <person name="Mori H."/>
            <person name="Tajima N."/>
            <person name="Moriyama T."/>
            <person name="Ikeuchi M."/>
            <person name="Watanabe M."/>
            <person name="Wada H."/>
            <person name="Kobayashi K."/>
            <person name="Saito M."/>
            <person name="Masuda T."/>
            <person name="Sasaki-Sekimoto Y."/>
            <person name="Mashiguchi K."/>
            <person name="Awai K."/>
            <person name="Shimojima M."/>
            <person name="Masuda S."/>
            <person name="Iwai M."/>
            <person name="Nobusawa T."/>
            <person name="Narise T."/>
            <person name="Kondo S."/>
            <person name="Saito H."/>
            <person name="Sato R."/>
            <person name="Murakawa M."/>
            <person name="Ihara Y."/>
            <person name="Oshima-Yamada Y."/>
            <person name="Ohtaka K."/>
            <person name="Satoh M."/>
            <person name="Sonobe K."/>
            <person name="Ishii M."/>
            <person name="Ohtani R."/>
            <person name="Kanamori-Sato M."/>
            <person name="Honoki R."/>
            <person name="Miyazaki D."/>
            <person name="Mochizuki H."/>
            <person name="Umetsu J."/>
            <person name="Higashi K."/>
            <person name="Shibata D."/>
            <person name="Kamiya Y."/>
            <person name="Sato N."/>
            <person name="Nakamura Y."/>
            <person name="Tabata S."/>
            <person name="Ida S."/>
            <person name="Kurokawa K."/>
            <person name="Ohta H."/>
        </authorList>
    </citation>
    <scope>NUCLEOTIDE SEQUENCE [LARGE SCALE GENOMIC DNA]</scope>
    <source>
        <strain evidence="2 3">NIES-2285</strain>
    </source>
</reference>
<gene>
    <name evidence="2" type="ORF">KFL_013350030</name>
</gene>
<dbReference type="AlphaFoldDB" id="A0A1Y1IW88"/>
<evidence type="ECO:0000256" key="1">
    <source>
        <dbReference type="SAM" id="MobiDB-lite"/>
    </source>
</evidence>
<protein>
    <submittedName>
        <fullName evidence="2">Uncharacterized protein</fullName>
    </submittedName>
</protein>